<feature type="transmembrane region" description="Helical" evidence="1">
    <location>
        <begin position="186"/>
        <end position="212"/>
    </location>
</feature>
<feature type="transmembrane region" description="Helical" evidence="1">
    <location>
        <begin position="232"/>
        <end position="252"/>
    </location>
</feature>
<feature type="transmembrane region" description="Helical" evidence="1">
    <location>
        <begin position="134"/>
        <end position="151"/>
    </location>
</feature>
<keyword evidence="1" id="KW-1133">Transmembrane helix</keyword>
<comment type="caution">
    <text evidence="2">The sequence shown here is derived from an EMBL/GenBank/DDBJ whole genome shotgun (WGS) entry which is preliminary data.</text>
</comment>
<evidence type="ECO:0000313" key="2">
    <source>
        <dbReference type="EMBL" id="KRL94268.1"/>
    </source>
</evidence>
<feature type="transmembrane region" description="Helical" evidence="1">
    <location>
        <begin position="409"/>
        <end position="429"/>
    </location>
</feature>
<dbReference type="PANTHER" id="PTHR38454">
    <property type="entry name" value="INTEGRAL MEMBRANE PROTEIN-RELATED"/>
    <property type="match status" value="1"/>
</dbReference>
<dbReference type="Pfam" id="PF09586">
    <property type="entry name" value="YfhO"/>
    <property type="match status" value="1"/>
</dbReference>
<feature type="transmembrane region" description="Helical" evidence="1">
    <location>
        <begin position="382"/>
        <end position="403"/>
    </location>
</feature>
<name>A0A0R1UM47_9LACO</name>
<feature type="transmembrane region" description="Helical" evidence="1">
    <location>
        <begin position="12"/>
        <end position="29"/>
    </location>
</feature>
<feature type="transmembrane region" description="Helical" evidence="1">
    <location>
        <begin position="353"/>
        <end position="370"/>
    </location>
</feature>
<keyword evidence="3" id="KW-1185">Reference proteome</keyword>
<proteinExistence type="predicted"/>
<dbReference type="STRING" id="1423753.FD28_GL000413"/>
<evidence type="ECO:0008006" key="4">
    <source>
        <dbReference type="Google" id="ProtNLM"/>
    </source>
</evidence>
<protein>
    <recommendedName>
        <fullName evidence="4">Integral membrane protein</fullName>
    </recommendedName>
</protein>
<reference evidence="2 3" key="1">
    <citation type="journal article" date="2015" name="Genome Announc.">
        <title>Expanding the biotechnology potential of lactobacilli through comparative genomics of 213 strains and associated genera.</title>
        <authorList>
            <person name="Sun Z."/>
            <person name="Harris H.M."/>
            <person name="McCann A."/>
            <person name="Guo C."/>
            <person name="Argimon S."/>
            <person name="Zhang W."/>
            <person name="Yang X."/>
            <person name="Jeffery I.B."/>
            <person name="Cooney J.C."/>
            <person name="Kagawa T.F."/>
            <person name="Liu W."/>
            <person name="Song Y."/>
            <person name="Salvetti E."/>
            <person name="Wrobel A."/>
            <person name="Rasinkangas P."/>
            <person name="Parkhill J."/>
            <person name="Rea M.C."/>
            <person name="O'Sullivan O."/>
            <person name="Ritari J."/>
            <person name="Douillard F.P."/>
            <person name="Paul Ross R."/>
            <person name="Yang R."/>
            <person name="Briner A.E."/>
            <person name="Felis G.E."/>
            <person name="de Vos W.M."/>
            <person name="Barrangou R."/>
            <person name="Klaenhammer T.R."/>
            <person name="Caufield P.W."/>
            <person name="Cui Y."/>
            <person name="Zhang H."/>
            <person name="O'Toole P.W."/>
        </authorList>
    </citation>
    <scope>NUCLEOTIDE SEQUENCE [LARGE SCALE GENOMIC DNA]</scope>
    <source>
        <strain evidence="2 3">DSM 16381</strain>
    </source>
</reference>
<dbReference type="Proteomes" id="UP000051580">
    <property type="component" value="Unassembled WGS sequence"/>
</dbReference>
<dbReference type="OrthoDB" id="9815466at2"/>
<feature type="transmembrane region" description="Helical" evidence="1">
    <location>
        <begin position="67"/>
        <end position="86"/>
    </location>
</feature>
<dbReference type="EMBL" id="AZFS01000059">
    <property type="protein sequence ID" value="KRL94268.1"/>
    <property type="molecule type" value="Genomic_DNA"/>
</dbReference>
<dbReference type="AlphaFoldDB" id="A0A0R1UM47"/>
<accession>A0A0R1UM47</accession>
<organism evidence="2 3">
    <name type="scientific">Levilactobacillus hammesii DSM 16381</name>
    <dbReference type="NCBI Taxonomy" id="1423753"/>
    <lineage>
        <taxon>Bacteria</taxon>
        <taxon>Bacillati</taxon>
        <taxon>Bacillota</taxon>
        <taxon>Bacilli</taxon>
        <taxon>Lactobacillales</taxon>
        <taxon>Lactobacillaceae</taxon>
        <taxon>Levilactobacillus</taxon>
    </lineage>
</organism>
<feature type="transmembrane region" description="Helical" evidence="1">
    <location>
        <begin position="295"/>
        <end position="313"/>
    </location>
</feature>
<feature type="transmembrane region" description="Helical" evidence="1">
    <location>
        <begin position="842"/>
        <end position="867"/>
    </location>
</feature>
<feature type="transmembrane region" description="Helical" evidence="1">
    <location>
        <begin position="325"/>
        <end position="341"/>
    </location>
</feature>
<evidence type="ECO:0000313" key="3">
    <source>
        <dbReference type="Proteomes" id="UP000051580"/>
    </source>
</evidence>
<feature type="transmembrane region" description="Helical" evidence="1">
    <location>
        <begin position="106"/>
        <end position="127"/>
    </location>
</feature>
<evidence type="ECO:0000256" key="1">
    <source>
        <dbReference type="SAM" id="Phobius"/>
    </source>
</evidence>
<feature type="transmembrane region" description="Helical" evidence="1">
    <location>
        <begin position="157"/>
        <end position="174"/>
    </location>
</feature>
<dbReference type="PANTHER" id="PTHR38454:SF1">
    <property type="entry name" value="INTEGRAL MEMBRANE PROTEIN"/>
    <property type="match status" value="1"/>
</dbReference>
<dbReference type="PATRIC" id="fig|1423753.3.peg.430"/>
<keyword evidence="1" id="KW-0812">Transmembrane</keyword>
<gene>
    <name evidence="2" type="ORF">FD28_GL000413</name>
</gene>
<sequence length="873" mass="99389">MSHHLMSRRMILALSFSIPIVIMSVYFAYRHMEPFGSNSLLTVDLGQQYVDFFSYFRRAILRDPSSIFFSFSNGLGGEMLGTWAYYLLSPLNWILLFFSGTTLTTGIYFLTVIKYGLGGLAFSWLLIKATKQSGLNAVAFSTMYALMGWFIANQLNIIWMDTIYLLPLVFYGLYSMLRTGKWRTYVIWLTIALVVNYYMAFMICLFMVLQFIVISVDQYTNRHDLFYKVKLFLKTSIVSALLAAFVLLPTWWSLSQSKAQYTVKSVQWKFEYFPFKMISKLFSGTFTFAQMENGMPNLFIGAIALLGALFYFFDNRVKIRTRITAGFITFFLALSMCYQPLDLLWHAGQFPVWYPYRFSFVVGFWLIWLASQTITKDFEPSWKATLLIFLIVSIGIVYIGLTIKDFKYLQMYQIILGIVFLVLAFILILSPIKHKGIYPVLFLIVAITDVSTNMVISLDNINYTPQSEYSMYTNRLQVLVNKVQRQDKGFYRIGKTFLRTKGDAFQTGFNGGGVFTSVLPQNIPAFYGHIGSVDGAGFVDYTNGSLLTDSLLNMKYFFHQKVIKSGAIDITNPLKASANKADLSAYRIIDQTQSVDIYKNSSALPLGYVANRQILSLKNGSQDPTKFQGNWLAALTGNSLNKQIFSVQNFNKITFDNVQKQYKVTEAVFKKVDNSKPASFSLYFKPKTNDSYYLTLGAQLNEKTVSFLLNDKPLAQSNPYRHTVLVSVANHAKGKLQKLTVNLPQPSIHLQNFTLYSLNSSELKTAVDQLKSQPWKIKKHTNRFLIGDVNSTQADQVLNTSIPYSQGWTAKINGKKVKTYKTVDMFTAVKLPKGQSTVSFSYWPPLLNIGVLVSSVTLLGLVGYRWINYKKKS</sequence>
<keyword evidence="1" id="KW-0472">Membrane</keyword>
<dbReference type="InterPro" id="IPR018580">
    <property type="entry name" value="Uncharacterised_YfhO"/>
</dbReference>